<name>A0AAE0VNM6_9BIVA</name>
<comment type="caution">
    <text evidence="3">The sequence shown here is derived from an EMBL/GenBank/DDBJ whole genome shotgun (WGS) entry which is preliminary data.</text>
</comment>
<dbReference type="EMBL" id="JAEAOA010001814">
    <property type="protein sequence ID" value="KAK3584564.1"/>
    <property type="molecule type" value="Genomic_DNA"/>
</dbReference>
<evidence type="ECO:0000313" key="4">
    <source>
        <dbReference type="Proteomes" id="UP001195483"/>
    </source>
</evidence>
<sequence>MYENGFPSAVLHYMFELTEIILGPFFYSFNNVLSPFILTTSERNKPWLILPCLLVQCPINFAAFLVLLAPAFVSFCLRIILYRFKKPYILSYSHNIYPKQHNTHRNGNTKYNTRTELGFQSGLRDPEKLFGTFSIATLNVCLLPEALSRFNNLDKTSKRAKEIGERLVIDQMHYGSLSPRDSAAKDNHGLHRKNAEKFEPLEAGVKVHFPELDFLCIQECFHRGYSRKLLKELHKVYPWIIYDVGVFSWRSNHYGFNSGLMFASRHPILNVDFKYFPVSCGTCAIACKGLLMTKVLLNEKIPGSKREVGYIYVTHLQAFDGDKKCCQHNLFTVYADVCRETLGKDRDWAVGTEMRPFYVKNEEVMTPEGLQRVLNDPCLRENYVINADIQFCSLSIMYSHPKRDERGNIVQTPAGGKRRIDLILCRNDCPLRIDCYNFVSRLAGLTDHIPVVMTFTCDR</sequence>
<keyword evidence="2" id="KW-1133">Transmembrane helix</keyword>
<evidence type="ECO:0000256" key="1">
    <source>
        <dbReference type="ARBA" id="ARBA00012369"/>
    </source>
</evidence>
<proteinExistence type="predicted"/>
<feature type="transmembrane region" description="Helical" evidence="2">
    <location>
        <begin position="20"/>
        <end position="38"/>
    </location>
</feature>
<keyword evidence="4" id="KW-1185">Reference proteome</keyword>
<dbReference type="InterPro" id="IPR036691">
    <property type="entry name" value="Endo/exonu/phosph_ase_sf"/>
</dbReference>
<feature type="transmembrane region" description="Helical" evidence="2">
    <location>
        <begin position="59"/>
        <end position="81"/>
    </location>
</feature>
<accession>A0AAE0VNM6</accession>
<keyword evidence="2" id="KW-0472">Membrane</keyword>
<dbReference type="AlphaFoldDB" id="A0AAE0VNM6"/>
<dbReference type="Proteomes" id="UP001195483">
    <property type="component" value="Unassembled WGS sequence"/>
</dbReference>
<dbReference type="Gene3D" id="3.60.10.10">
    <property type="entry name" value="Endonuclease/exonuclease/phosphatase"/>
    <property type="match status" value="1"/>
</dbReference>
<protein>
    <recommendedName>
        <fullName evidence="1">sphingomyelin phosphodiesterase</fullName>
        <ecNumber evidence="1">3.1.4.12</ecNumber>
    </recommendedName>
</protein>
<dbReference type="PANTHER" id="PTHR16320:SF1">
    <property type="entry name" value="SPHINGOMYELINASE DDB_G0288017"/>
    <property type="match status" value="1"/>
</dbReference>
<keyword evidence="2" id="KW-0812">Transmembrane</keyword>
<evidence type="ECO:0000256" key="2">
    <source>
        <dbReference type="SAM" id="Phobius"/>
    </source>
</evidence>
<dbReference type="PANTHER" id="PTHR16320">
    <property type="entry name" value="SPHINGOMYELINASE FAMILY MEMBER"/>
    <property type="match status" value="1"/>
</dbReference>
<dbReference type="GO" id="GO:0005737">
    <property type="term" value="C:cytoplasm"/>
    <property type="evidence" value="ECO:0007669"/>
    <property type="project" value="TreeGrafter"/>
</dbReference>
<dbReference type="EC" id="3.1.4.12" evidence="1"/>
<dbReference type="SUPFAM" id="SSF56219">
    <property type="entry name" value="DNase I-like"/>
    <property type="match status" value="1"/>
</dbReference>
<reference evidence="3" key="1">
    <citation type="journal article" date="2021" name="Genome Biol. Evol.">
        <title>A High-Quality Reference Genome for a Parasitic Bivalve with Doubly Uniparental Inheritance (Bivalvia: Unionida).</title>
        <authorList>
            <person name="Smith C.H."/>
        </authorList>
    </citation>
    <scope>NUCLEOTIDE SEQUENCE</scope>
    <source>
        <strain evidence="3">CHS0354</strain>
    </source>
</reference>
<gene>
    <name evidence="3" type="ORF">CHS0354_030571</name>
</gene>
<reference evidence="3" key="2">
    <citation type="journal article" date="2021" name="Genome Biol. Evol.">
        <title>Developing a high-quality reference genome for a parasitic bivalve with doubly uniparental inheritance (Bivalvia: Unionida).</title>
        <authorList>
            <person name="Smith C.H."/>
        </authorList>
    </citation>
    <scope>NUCLEOTIDE SEQUENCE</scope>
    <source>
        <strain evidence="3">CHS0354</strain>
        <tissue evidence="3">Mantle</tissue>
    </source>
</reference>
<reference evidence="3" key="3">
    <citation type="submission" date="2023-05" db="EMBL/GenBank/DDBJ databases">
        <authorList>
            <person name="Smith C.H."/>
        </authorList>
    </citation>
    <scope>NUCLEOTIDE SEQUENCE</scope>
    <source>
        <strain evidence="3">CHS0354</strain>
        <tissue evidence="3">Mantle</tissue>
    </source>
</reference>
<dbReference type="InterPro" id="IPR038772">
    <property type="entry name" value="Sph/SMPD2-like"/>
</dbReference>
<evidence type="ECO:0000313" key="3">
    <source>
        <dbReference type="EMBL" id="KAK3584564.1"/>
    </source>
</evidence>
<dbReference type="GO" id="GO:0004767">
    <property type="term" value="F:sphingomyelin phosphodiesterase activity"/>
    <property type="evidence" value="ECO:0007669"/>
    <property type="project" value="UniProtKB-EC"/>
</dbReference>
<organism evidence="3 4">
    <name type="scientific">Potamilus streckersoni</name>
    <dbReference type="NCBI Taxonomy" id="2493646"/>
    <lineage>
        <taxon>Eukaryota</taxon>
        <taxon>Metazoa</taxon>
        <taxon>Spiralia</taxon>
        <taxon>Lophotrochozoa</taxon>
        <taxon>Mollusca</taxon>
        <taxon>Bivalvia</taxon>
        <taxon>Autobranchia</taxon>
        <taxon>Heteroconchia</taxon>
        <taxon>Palaeoheterodonta</taxon>
        <taxon>Unionida</taxon>
        <taxon>Unionoidea</taxon>
        <taxon>Unionidae</taxon>
        <taxon>Ambleminae</taxon>
        <taxon>Lampsilini</taxon>
        <taxon>Potamilus</taxon>
    </lineage>
</organism>